<dbReference type="InterPro" id="IPR006909">
    <property type="entry name" value="Rad21/Rec8_C_eu"/>
</dbReference>
<dbReference type="HOGENOM" id="CLU_031505_0_0_1"/>
<protein>
    <recommendedName>
        <fullName evidence="9">Rad21/Rec8-like protein N-terminal domain-containing protein</fullName>
    </recommendedName>
</protein>
<dbReference type="eggNOG" id="KOG1213">
    <property type="taxonomic scope" value="Eukaryota"/>
</dbReference>
<dbReference type="STRING" id="13333.W1PMG9"/>
<name>W1PMG9_AMBTC</name>
<evidence type="ECO:0000256" key="2">
    <source>
        <dbReference type="ARBA" id="ARBA00009870"/>
    </source>
</evidence>
<sequence length="559" mass="62325">MLISEQILNPSVPLALRLSGILMGGVVIVYDRKVKLLLDDVTRFLVEINTSWKPEEVSDPTLLPPRKSHAKFESVTIKYGDGLVSDIEQIRFSHAHSKTAYTPFEDFMPLDQLEKINLADEDEHHHHQADASNITLLDDFTSFQATTDQFERFDMDEWGDGLYGTTHDQTMHDLHLGPDQTMHDLHHDPNPEEPQDEAHATPPQQQQQMEVETESAHGEQVVHGVEQRRPQKRKARDHSKIIIDKQIIISGQVYQSWLQDTSDILDRSSKKKATTPLASKPQPSQIISKTMDLPLVSLLTDPEDVPALLDLWKGCIPHPVKGRGAPWPQQSPHSPPPLSDNIYPDFQPNFNETVHSALERQRTVAGINQGTGPMRKELLGSGQTGTSISGSISGQGPQYEAEVLPTQASDISQSEQPNSLVGADLDVVHEETSYNTSTLKIAESPKNTSGRKHFTGAKNPVGMDGEFMVETAPTQQTPVQPNPTKSIDRVTSIIMRNLKEHFDKSNASATLTINELTNGMDRRRAAKLFYHTLVMASNNFIKVQQAECYGEIFISQGNM</sequence>
<dbReference type="GO" id="GO:0008278">
    <property type="term" value="C:cohesin complex"/>
    <property type="evidence" value="ECO:0000318"/>
    <property type="project" value="GO_Central"/>
</dbReference>
<comment type="subcellular location">
    <subcellularLocation>
        <location evidence="1">Nucleus</location>
    </subcellularLocation>
</comment>
<feature type="compositionally biased region" description="Low complexity" evidence="4">
    <location>
        <begin position="380"/>
        <end position="396"/>
    </location>
</feature>
<evidence type="ECO:0000259" key="6">
    <source>
        <dbReference type="Pfam" id="PF04825"/>
    </source>
</evidence>
<feature type="compositionally biased region" description="Basic and acidic residues" evidence="4">
    <location>
        <begin position="169"/>
        <end position="190"/>
    </location>
</feature>
<dbReference type="OMA" id="THDFIKV"/>
<dbReference type="PANTHER" id="PTHR12585">
    <property type="entry name" value="SCC1 / RAD21 FAMILY MEMBER"/>
    <property type="match status" value="1"/>
</dbReference>
<dbReference type="EMBL" id="KI393119">
    <property type="protein sequence ID" value="ERN08994.1"/>
    <property type="molecule type" value="Genomic_DNA"/>
</dbReference>
<dbReference type="GO" id="GO:0051754">
    <property type="term" value="P:meiotic sister chromatid cohesion, centromeric"/>
    <property type="evidence" value="ECO:0000318"/>
    <property type="project" value="GO_Central"/>
</dbReference>
<dbReference type="Gramene" id="ERN08994">
    <property type="protein sequence ID" value="ERN08994"/>
    <property type="gene ID" value="AMTR_s00153p00059600"/>
</dbReference>
<dbReference type="InterPro" id="IPR023093">
    <property type="entry name" value="ScpA-like_C"/>
</dbReference>
<comment type="similarity">
    <text evidence="2">Belongs to the rad21 family.</text>
</comment>
<feature type="region of interest" description="Disordered" evidence="4">
    <location>
        <begin position="366"/>
        <end position="399"/>
    </location>
</feature>
<dbReference type="Gene3D" id="1.10.10.580">
    <property type="entry name" value="Structural maintenance of chromosome 1. Chain E"/>
    <property type="match status" value="1"/>
</dbReference>
<keyword evidence="3" id="KW-0539">Nucleus</keyword>
<gene>
    <name evidence="7" type="ORF">AMTR_s00153p00059600</name>
</gene>
<dbReference type="PANTHER" id="PTHR12585:SF64">
    <property type="entry name" value="SISTER CHROMATID COHESION 1 PROTEIN 1"/>
    <property type="match status" value="1"/>
</dbReference>
<dbReference type="AlphaFoldDB" id="W1PMG9"/>
<evidence type="ECO:0000259" key="5">
    <source>
        <dbReference type="Pfam" id="PF04824"/>
    </source>
</evidence>
<evidence type="ECO:0000256" key="4">
    <source>
        <dbReference type="SAM" id="MobiDB-lite"/>
    </source>
</evidence>
<keyword evidence="8" id="KW-1185">Reference proteome</keyword>
<dbReference type="GO" id="GO:0005634">
    <property type="term" value="C:nucleus"/>
    <property type="evidence" value="ECO:0007669"/>
    <property type="project" value="UniProtKB-SubCell"/>
</dbReference>
<dbReference type="SUPFAM" id="SSF46785">
    <property type="entry name" value="Winged helix' DNA-binding domain"/>
    <property type="match status" value="1"/>
</dbReference>
<feature type="region of interest" description="Disordered" evidence="4">
    <location>
        <begin position="322"/>
        <end position="349"/>
    </location>
</feature>
<organism evidence="7 8">
    <name type="scientific">Amborella trichopoda</name>
    <dbReference type="NCBI Taxonomy" id="13333"/>
    <lineage>
        <taxon>Eukaryota</taxon>
        <taxon>Viridiplantae</taxon>
        <taxon>Streptophyta</taxon>
        <taxon>Embryophyta</taxon>
        <taxon>Tracheophyta</taxon>
        <taxon>Spermatophyta</taxon>
        <taxon>Magnoliopsida</taxon>
        <taxon>Amborellales</taxon>
        <taxon>Amborellaceae</taxon>
        <taxon>Amborella</taxon>
    </lineage>
</organism>
<evidence type="ECO:0000313" key="7">
    <source>
        <dbReference type="EMBL" id="ERN08994.1"/>
    </source>
</evidence>
<dbReference type="Proteomes" id="UP000017836">
    <property type="component" value="Unassembled WGS sequence"/>
</dbReference>
<dbReference type="Pfam" id="PF04825">
    <property type="entry name" value="Rad21_Rec8_N"/>
    <property type="match status" value="1"/>
</dbReference>
<accession>W1PMG9</accession>
<reference evidence="8" key="1">
    <citation type="journal article" date="2013" name="Science">
        <title>The Amborella genome and the evolution of flowering plants.</title>
        <authorList>
            <consortium name="Amborella Genome Project"/>
        </authorList>
    </citation>
    <scope>NUCLEOTIDE SEQUENCE [LARGE SCALE GENOMIC DNA]</scope>
</reference>
<dbReference type="InterPro" id="IPR039781">
    <property type="entry name" value="Rad21/Rec8-like"/>
</dbReference>
<dbReference type="GO" id="GO:0003682">
    <property type="term" value="F:chromatin binding"/>
    <property type="evidence" value="ECO:0000318"/>
    <property type="project" value="GO_Central"/>
</dbReference>
<dbReference type="InterPro" id="IPR006910">
    <property type="entry name" value="Rad21_Rec8_N"/>
</dbReference>
<feature type="region of interest" description="Disordered" evidence="4">
    <location>
        <begin position="169"/>
        <end position="238"/>
    </location>
</feature>
<proteinExistence type="inferred from homology"/>
<feature type="domain" description="Rad21/Rec8-like protein N-terminal" evidence="6">
    <location>
        <begin position="5"/>
        <end position="58"/>
    </location>
</feature>
<evidence type="ECO:0000256" key="1">
    <source>
        <dbReference type="ARBA" id="ARBA00004123"/>
    </source>
</evidence>
<evidence type="ECO:0000256" key="3">
    <source>
        <dbReference type="ARBA" id="ARBA00023242"/>
    </source>
</evidence>
<feature type="domain" description="Rad21/Rec8-like protein C-terminal eukaryotic" evidence="5">
    <location>
        <begin position="511"/>
        <end position="557"/>
    </location>
</feature>
<evidence type="ECO:0008006" key="9">
    <source>
        <dbReference type="Google" id="ProtNLM"/>
    </source>
</evidence>
<dbReference type="Pfam" id="PF04824">
    <property type="entry name" value="Rad21_Rec8"/>
    <property type="match status" value="1"/>
</dbReference>
<dbReference type="InterPro" id="IPR036390">
    <property type="entry name" value="WH_DNA-bd_sf"/>
</dbReference>
<evidence type="ECO:0000313" key="8">
    <source>
        <dbReference type="Proteomes" id="UP000017836"/>
    </source>
</evidence>